<evidence type="ECO:0000256" key="1">
    <source>
        <dbReference type="SAM" id="MobiDB-lite"/>
    </source>
</evidence>
<gene>
    <name evidence="2" type="ORF">EVB02_04150</name>
</gene>
<evidence type="ECO:0000313" key="2">
    <source>
        <dbReference type="EMBL" id="RZO03766.1"/>
    </source>
</evidence>
<dbReference type="Proteomes" id="UP000318148">
    <property type="component" value="Unassembled WGS sequence"/>
</dbReference>
<accession>A0A520LKT3</accession>
<keyword evidence="2" id="KW-0808">Transferase</keyword>
<comment type="caution">
    <text evidence="2">The sequence shown here is derived from an EMBL/GenBank/DDBJ whole genome shotgun (WGS) entry which is preliminary data.</text>
</comment>
<dbReference type="GO" id="GO:0016301">
    <property type="term" value="F:kinase activity"/>
    <property type="evidence" value="ECO:0007669"/>
    <property type="project" value="UniProtKB-KW"/>
</dbReference>
<sequence>MHTIIENHKREPQKTQIIGINGSQGSGKSTLASYLCAVVADKLNIQTIALSMDDFYLTKSKRKELAKTKHKLLEIRGVPGTHDTELAISTVESLLKGEETLITRFDKSKDDRFDKSELSTTSGSFGLIVLEGWCFGAKPQSEVEIKKPVNDLECNLDPEGVYRNYVNKCLAEEYQALFRMVDYLVMLKAPSFSCVFKWRLEQENKLRDKIAIADKDDISASGIMSEIQIKEFIQYFQRITEACLSEMPSRADFLYELSENRDIKSQFSRVRDI</sequence>
<protein>
    <submittedName>
        <fullName evidence="2">Kinase</fullName>
    </submittedName>
</protein>
<reference evidence="2 3" key="1">
    <citation type="submission" date="2019-02" db="EMBL/GenBank/DDBJ databases">
        <title>Prokaryotic population dynamics and viral predation in marine succession experiment using metagenomics: the confinement effect.</title>
        <authorList>
            <person name="Haro-Moreno J.M."/>
            <person name="Rodriguez-Valera F."/>
            <person name="Lopez-Perez M."/>
        </authorList>
    </citation>
    <scope>NUCLEOTIDE SEQUENCE [LARGE SCALE GENOMIC DNA]</scope>
    <source>
        <strain evidence="2">MED-G169</strain>
    </source>
</reference>
<organism evidence="2 3">
    <name type="scientific">SAR92 clade bacterium</name>
    <dbReference type="NCBI Taxonomy" id="2315479"/>
    <lineage>
        <taxon>Bacteria</taxon>
        <taxon>Pseudomonadati</taxon>
        <taxon>Pseudomonadota</taxon>
        <taxon>Gammaproteobacteria</taxon>
        <taxon>Cellvibrionales</taxon>
        <taxon>Porticoccaceae</taxon>
        <taxon>SAR92 clade</taxon>
    </lineage>
</organism>
<proteinExistence type="predicted"/>
<dbReference type="EMBL" id="SHBO01000064">
    <property type="protein sequence ID" value="RZO03766.1"/>
    <property type="molecule type" value="Genomic_DNA"/>
</dbReference>
<dbReference type="Gene3D" id="3.40.50.300">
    <property type="entry name" value="P-loop containing nucleotide triphosphate hydrolases"/>
    <property type="match status" value="1"/>
</dbReference>
<feature type="compositionally biased region" description="Basic and acidic residues" evidence="1">
    <location>
        <begin position="1"/>
        <end position="13"/>
    </location>
</feature>
<dbReference type="SUPFAM" id="SSF52540">
    <property type="entry name" value="P-loop containing nucleoside triphosphate hydrolases"/>
    <property type="match status" value="1"/>
</dbReference>
<keyword evidence="2" id="KW-0418">Kinase</keyword>
<feature type="region of interest" description="Disordered" evidence="1">
    <location>
        <begin position="1"/>
        <end position="22"/>
    </location>
</feature>
<name>A0A520LKT3_9GAMM</name>
<dbReference type="AlphaFoldDB" id="A0A520LKT3"/>
<evidence type="ECO:0000313" key="3">
    <source>
        <dbReference type="Proteomes" id="UP000318148"/>
    </source>
</evidence>
<dbReference type="PANTHER" id="PTHR10285">
    <property type="entry name" value="URIDINE KINASE"/>
    <property type="match status" value="1"/>
</dbReference>
<dbReference type="InterPro" id="IPR027417">
    <property type="entry name" value="P-loop_NTPase"/>
</dbReference>